<dbReference type="AlphaFoldDB" id="A0A4Q4TG76"/>
<dbReference type="STRING" id="155417.A0A4Q4TG76"/>
<proteinExistence type="predicted"/>
<reference evidence="1 2" key="1">
    <citation type="submission" date="2018-06" db="EMBL/GenBank/DDBJ databases">
        <title>Complete Genomes of Monosporascus.</title>
        <authorList>
            <person name="Robinson A.J."/>
            <person name="Natvig D.O."/>
        </authorList>
    </citation>
    <scope>NUCLEOTIDE SEQUENCE [LARGE SCALE GENOMIC DNA]</scope>
    <source>
        <strain evidence="1 2">CBS 110550</strain>
    </source>
</reference>
<keyword evidence="2" id="KW-1185">Reference proteome</keyword>
<comment type="caution">
    <text evidence="1">The sequence shown here is derived from an EMBL/GenBank/DDBJ whole genome shotgun (WGS) entry which is preliminary data.</text>
</comment>
<sequence length="161" mass="17589">MFHGTNALEEMDRGGLIAFNDKIISIYYSPKTNASTPDTFKSIEQGNLGALLSGQPYYFFGAAYPTGRPYFDVTNVTELPSATTLFGHQGFDASLMYAAAANGANFYASFVGAEQARIILQLAIGAGYSVDEIRNLFESPLRNAIYGPSANQHIYYSSYLF</sequence>
<dbReference type="InterPro" id="IPR006034">
    <property type="entry name" value="Asparaginase/glutaminase-like"/>
</dbReference>
<accession>A0A4Q4TG76</accession>
<dbReference type="EMBL" id="QJNU01000179">
    <property type="protein sequence ID" value="RYP05152.1"/>
    <property type="molecule type" value="Genomic_DNA"/>
</dbReference>
<dbReference type="OrthoDB" id="542841at2759"/>
<dbReference type="PIRSF" id="PIRSF500176">
    <property type="entry name" value="L_ASNase"/>
    <property type="match status" value="1"/>
</dbReference>
<dbReference type="PIRSF" id="PIRSF001220">
    <property type="entry name" value="L-ASNase_gatD"/>
    <property type="match status" value="1"/>
</dbReference>
<evidence type="ECO:0000313" key="1">
    <source>
        <dbReference type="EMBL" id="RYP05152.1"/>
    </source>
</evidence>
<dbReference type="SUPFAM" id="SSF53774">
    <property type="entry name" value="Glutaminase/Asparaginase"/>
    <property type="match status" value="1"/>
</dbReference>
<protein>
    <submittedName>
        <fullName evidence="1">Uncharacterized protein</fullName>
    </submittedName>
</protein>
<dbReference type="Proteomes" id="UP000293360">
    <property type="component" value="Unassembled WGS sequence"/>
</dbReference>
<organism evidence="1 2">
    <name type="scientific">Monosporascus ibericus</name>
    <dbReference type="NCBI Taxonomy" id="155417"/>
    <lineage>
        <taxon>Eukaryota</taxon>
        <taxon>Fungi</taxon>
        <taxon>Dikarya</taxon>
        <taxon>Ascomycota</taxon>
        <taxon>Pezizomycotina</taxon>
        <taxon>Sordariomycetes</taxon>
        <taxon>Xylariomycetidae</taxon>
        <taxon>Xylariales</taxon>
        <taxon>Xylariales incertae sedis</taxon>
        <taxon>Monosporascus</taxon>
    </lineage>
</organism>
<evidence type="ECO:0000313" key="2">
    <source>
        <dbReference type="Proteomes" id="UP000293360"/>
    </source>
</evidence>
<name>A0A4Q4TG76_9PEZI</name>
<dbReference type="InterPro" id="IPR036152">
    <property type="entry name" value="Asp/glu_Ase-like_sf"/>
</dbReference>
<gene>
    <name evidence="1" type="ORF">DL764_004006</name>
</gene>